<dbReference type="PROSITE" id="PS00676">
    <property type="entry name" value="SIGMA54_INTERACT_2"/>
    <property type="match status" value="1"/>
</dbReference>
<accession>A0A9J6QZ07</accession>
<evidence type="ECO:0000313" key="8">
    <source>
        <dbReference type="Proteomes" id="UP001065549"/>
    </source>
</evidence>
<dbReference type="InterPro" id="IPR013767">
    <property type="entry name" value="PAS_fold"/>
</dbReference>
<reference evidence="7" key="1">
    <citation type="submission" date="2022-09" db="EMBL/GenBank/DDBJ databases">
        <title>Culturomic study of gut microbiota in children with autism spectrum disorder.</title>
        <authorList>
            <person name="Efimov B.A."/>
            <person name="Chaplin A.V."/>
            <person name="Sokolova S.R."/>
            <person name="Pikina A.P."/>
            <person name="Korzhanova M."/>
            <person name="Belova V."/>
            <person name="Korostin D."/>
        </authorList>
    </citation>
    <scope>NUCLEOTIDE SEQUENCE</scope>
    <source>
        <strain evidence="7">ASD5510</strain>
    </source>
</reference>
<comment type="caution">
    <text evidence="7">The sequence shown here is derived from an EMBL/GenBank/DDBJ whole genome shotgun (WGS) entry which is preliminary data.</text>
</comment>
<dbReference type="InterPro" id="IPR035965">
    <property type="entry name" value="PAS-like_dom_sf"/>
</dbReference>
<dbReference type="InterPro" id="IPR030828">
    <property type="entry name" value="HTH_TyrR"/>
</dbReference>
<feature type="domain" description="PAS" evidence="6">
    <location>
        <begin position="56"/>
        <end position="106"/>
    </location>
</feature>
<dbReference type="Pfam" id="PF00158">
    <property type="entry name" value="Sigma54_activat"/>
    <property type="match status" value="1"/>
</dbReference>
<evidence type="ECO:0000256" key="3">
    <source>
        <dbReference type="ARBA" id="ARBA00022840"/>
    </source>
</evidence>
<dbReference type="SMART" id="SM00382">
    <property type="entry name" value="AAA"/>
    <property type="match status" value="1"/>
</dbReference>
<dbReference type="CDD" id="cd00130">
    <property type="entry name" value="PAS"/>
    <property type="match status" value="1"/>
</dbReference>
<dbReference type="InterPro" id="IPR025662">
    <property type="entry name" value="Sigma_54_int_dom_ATP-bd_1"/>
</dbReference>
<dbReference type="Gene3D" id="1.10.10.60">
    <property type="entry name" value="Homeodomain-like"/>
    <property type="match status" value="1"/>
</dbReference>
<dbReference type="Gene3D" id="3.30.450.20">
    <property type="entry name" value="PAS domain"/>
    <property type="match status" value="1"/>
</dbReference>
<dbReference type="Pfam" id="PF18024">
    <property type="entry name" value="HTH_50"/>
    <property type="match status" value="1"/>
</dbReference>
<keyword evidence="2" id="KW-0058">Aromatic hydrocarbons catabolism</keyword>
<evidence type="ECO:0000259" key="5">
    <source>
        <dbReference type="PROSITE" id="PS50045"/>
    </source>
</evidence>
<dbReference type="InterPro" id="IPR027417">
    <property type="entry name" value="P-loop_NTPase"/>
</dbReference>
<name>A0A9J6QZ07_9FIRM</name>
<dbReference type="FunFam" id="3.40.50.300:FF:000006">
    <property type="entry name" value="DNA-binding transcriptional regulator NtrC"/>
    <property type="match status" value="1"/>
</dbReference>
<evidence type="ECO:0000259" key="6">
    <source>
        <dbReference type="PROSITE" id="PS50112"/>
    </source>
</evidence>
<keyword evidence="3" id="KW-0067">ATP-binding</keyword>
<dbReference type="InterPro" id="IPR025943">
    <property type="entry name" value="Sigma_54_int_dom_ATP-bd_2"/>
</dbReference>
<dbReference type="Proteomes" id="UP001065549">
    <property type="component" value="Unassembled WGS sequence"/>
</dbReference>
<evidence type="ECO:0000256" key="4">
    <source>
        <dbReference type="ARBA" id="ARBA00029500"/>
    </source>
</evidence>
<dbReference type="Gene3D" id="3.40.50.300">
    <property type="entry name" value="P-loop containing nucleotide triphosphate hydrolases"/>
    <property type="match status" value="1"/>
</dbReference>
<dbReference type="InterPro" id="IPR009057">
    <property type="entry name" value="Homeodomain-like_sf"/>
</dbReference>
<dbReference type="NCBIfam" id="TIGR00229">
    <property type="entry name" value="sensory_box"/>
    <property type="match status" value="1"/>
</dbReference>
<dbReference type="CDD" id="cd00009">
    <property type="entry name" value="AAA"/>
    <property type="match status" value="1"/>
</dbReference>
<dbReference type="SUPFAM" id="SSF55785">
    <property type="entry name" value="PYP-like sensor domain (PAS domain)"/>
    <property type="match status" value="1"/>
</dbReference>
<dbReference type="PANTHER" id="PTHR32071:SF57">
    <property type="entry name" value="C4-DICARBOXYLATE TRANSPORT TRANSCRIPTIONAL REGULATORY PROTEIN DCTD"/>
    <property type="match status" value="1"/>
</dbReference>
<dbReference type="PROSITE" id="PS00675">
    <property type="entry name" value="SIGMA54_INTERACT_1"/>
    <property type="match status" value="1"/>
</dbReference>
<dbReference type="SUPFAM" id="SSF46689">
    <property type="entry name" value="Homeodomain-like"/>
    <property type="match status" value="1"/>
</dbReference>
<gene>
    <name evidence="7" type="ORF">OBO34_20420</name>
</gene>
<protein>
    <recommendedName>
        <fullName evidence="4">HTH-type transcriptional regulatory protein TyrR</fullName>
    </recommendedName>
</protein>
<dbReference type="InterPro" id="IPR058031">
    <property type="entry name" value="AAA_lid_NorR"/>
</dbReference>
<dbReference type="InterPro" id="IPR002078">
    <property type="entry name" value="Sigma_54_int"/>
</dbReference>
<dbReference type="AlphaFoldDB" id="A0A9J6QZ07"/>
<dbReference type="GO" id="GO:0003677">
    <property type="term" value="F:DNA binding"/>
    <property type="evidence" value="ECO:0007669"/>
    <property type="project" value="UniProtKB-KW"/>
</dbReference>
<dbReference type="SUPFAM" id="SSF52540">
    <property type="entry name" value="P-loop containing nucleoside triphosphate hydrolases"/>
    <property type="match status" value="1"/>
</dbReference>
<keyword evidence="1" id="KW-0547">Nucleotide-binding</keyword>
<evidence type="ECO:0000256" key="1">
    <source>
        <dbReference type="ARBA" id="ARBA00022741"/>
    </source>
</evidence>
<dbReference type="PROSITE" id="PS50045">
    <property type="entry name" value="SIGMA54_INTERACT_4"/>
    <property type="match status" value="1"/>
</dbReference>
<dbReference type="RefSeq" id="WP_253021011.1">
    <property type="nucleotide sequence ID" value="NZ_JAJAGH010000009.1"/>
</dbReference>
<dbReference type="InterPro" id="IPR000014">
    <property type="entry name" value="PAS"/>
</dbReference>
<dbReference type="PANTHER" id="PTHR32071">
    <property type="entry name" value="TRANSCRIPTIONAL REGULATORY PROTEIN"/>
    <property type="match status" value="1"/>
</dbReference>
<sequence length="492" mass="56173">MEHMDQSLFEKIKAKVELYMKALENVGIAQYETSRMKKSPQTEDELLAALEVIFQSSKELNLIFEESPNSFFVCDADGECLRVNKSYEKMVKMNRHEVLGKNVADLDGDGIFRPSVCLLTLKEKRPISVLQDIRDVKRMAVTGVPVFDENGTLFRVVTNAVKLDEMNSLTRYMRGKEKCEKQKVEKKEIIAESKAMKEVLGLADVIKNTESNVLITGETGVGKGVLASYIHETSNRSVKRMVSINCGAIPENLLESELFGYESGAFTGADKKGKPGLIELSDGGTLFLDEISELPLMLQVKILHFLQTKKLTRVGGTREIPIDTRIIAASNRALELEVERGTFRSDLYYRINVIPIYIPPLRERRDDLGVITQHFLDMYMKKYNKKMKLDEETMNFIMNHDWKGNVRELENYIERLVVTNESGWVLALDQDERSQEDGRKDALNKTVEEVEKDIIIKAYERYKSSYKVAEVLGISQSTAYRRIKKYIKESQG</sequence>
<evidence type="ECO:0000313" key="7">
    <source>
        <dbReference type="EMBL" id="MCU7380682.1"/>
    </source>
</evidence>
<feature type="domain" description="Sigma-54 factor interaction" evidence="5">
    <location>
        <begin position="189"/>
        <end position="418"/>
    </location>
</feature>
<dbReference type="EMBL" id="JAOSHN010000012">
    <property type="protein sequence ID" value="MCU7380682.1"/>
    <property type="molecule type" value="Genomic_DNA"/>
</dbReference>
<proteinExistence type="predicted"/>
<dbReference type="Pfam" id="PF25601">
    <property type="entry name" value="AAA_lid_14"/>
    <property type="match status" value="1"/>
</dbReference>
<keyword evidence="8" id="KW-1185">Reference proteome</keyword>
<dbReference type="GO" id="GO:0005524">
    <property type="term" value="F:ATP binding"/>
    <property type="evidence" value="ECO:0007669"/>
    <property type="project" value="UniProtKB-KW"/>
</dbReference>
<dbReference type="Pfam" id="PF00989">
    <property type="entry name" value="PAS"/>
    <property type="match status" value="1"/>
</dbReference>
<organism evidence="7 8">
    <name type="scientific">Hominibacterium faecale</name>
    <dbReference type="NCBI Taxonomy" id="2839743"/>
    <lineage>
        <taxon>Bacteria</taxon>
        <taxon>Bacillati</taxon>
        <taxon>Bacillota</taxon>
        <taxon>Clostridia</taxon>
        <taxon>Peptostreptococcales</taxon>
        <taxon>Anaerovoracaceae</taxon>
        <taxon>Hominibacterium</taxon>
    </lineage>
</organism>
<dbReference type="PROSITE" id="PS50112">
    <property type="entry name" value="PAS"/>
    <property type="match status" value="1"/>
</dbReference>
<dbReference type="InterPro" id="IPR003593">
    <property type="entry name" value="AAA+_ATPase"/>
</dbReference>
<dbReference type="GO" id="GO:0006355">
    <property type="term" value="P:regulation of DNA-templated transcription"/>
    <property type="evidence" value="ECO:0007669"/>
    <property type="project" value="InterPro"/>
</dbReference>
<evidence type="ECO:0000256" key="2">
    <source>
        <dbReference type="ARBA" id="ARBA00022797"/>
    </source>
</evidence>
<dbReference type="Gene3D" id="1.10.8.60">
    <property type="match status" value="1"/>
</dbReference>